<gene>
    <name evidence="2" type="ORF">pLM19O2_p40</name>
</gene>
<reference evidence="2" key="1">
    <citation type="submission" date="2014-09" db="EMBL/GenBank/DDBJ databases">
        <title>The mobilome of the heavy metals and metalloids hypertolerant bacteria from the Lubin copper mine (Poland).</title>
        <authorList>
            <person name="Dziewit L."/>
            <person name="Bartosik D."/>
        </authorList>
    </citation>
    <scope>NUCLEOTIDE SEQUENCE</scope>
    <source>
        <plasmid evidence="2">pLM19O2</plasmid>
    </source>
</reference>
<sequence length="187" mass="20898">MKQSCLRSIELKKIFPIACVFVSLVSSASVAGEPLTIIDRDGSVLAQYSATDIGKAFPVTELITTTPWTNDDKIKYSGVLVEDILKANKIEKSSVYKFIATDDYVSDISGEDIEAFKPIVATHIGCTESDFAKSICKEDQKYRQLTDADRGPFYVVWPQEKLPTTPEEANNHRWVWFLTGLQPKAQN</sequence>
<feature type="signal peptide" evidence="1">
    <location>
        <begin position="1"/>
        <end position="31"/>
    </location>
</feature>
<keyword evidence="2" id="KW-0614">Plasmid</keyword>
<keyword evidence="1" id="KW-0732">Signal</keyword>
<feature type="chain" id="PRO_5002290414" evidence="1">
    <location>
        <begin position="32"/>
        <end position="187"/>
    </location>
</feature>
<proteinExistence type="predicted"/>
<dbReference type="AlphaFoldDB" id="A0A0D5A0Z3"/>
<protein>
    <submittedName>
        <fullName evidence="2">Uncharacterized protein</fullName>
    </submittedName>
</protein>
<organism evidence="2">
    <name type="scientific">Ochrobactrum sp. LM19</name>
    <dbReference type="NCBI Taxonomy" id="1449781"/>
    <lineage>
        <taxon>Bacteria</taxon>
        <taxon>Pseudomonadati</taxon>
        <taxon>Pseudomonadota</taxon>
        <taxon>Alphaproteobacteria</taxon>
        <taxon>Hyphomicrobiales</taxon>
        <taxon>Brucellaceae</taxon>
        <taxon>Brucella/Ochrobactrum group</taxon>
        <taxon>Ochrobactrum</taxon>
    </lineage>
</organism>
<evidence type="ECO:0000313" key="2">
    <source>
        <dbReference type="EMBL" id="AJW29985.1"/>
    </source>
</evidence>
<name>A0A0D5A0Z3_9HYPH</name>
<geneLocation type="plasmid" evidence="2">
    <name>pLM19O2</name>
</geneLocation>
<evidence type="ECO:0000256" key="1">
    <source>
        <dbReference type="SAM" id="SignalP"/>
    </source>
</evidence>
<accession>A0A0D5A0Z3</accession>
<dbReference type="EMBL" id="KM659092">
    <property type="protein sequence ID" value="AJW29985.1"/>
    <property type="molecule type" value="Genomic_DNA"/>
</dbReference>